<reference evidence="1" key="1">
    <citation type="submission" date="2022-01" db="EMBL/GenBank/DDBJ databases">
        <authorList>
            <person name="King R."/>
        </authorList>
    </citation>
    <scope>NUCLEOTIDE SEQUENCE</scope>
</reference>
<dbReference type="EMBL" id="OU895877">
    <property type="protein sequence ID" value="CAG9797220.1"/>
    <property type="molecule type" value="Genomic_DNA"/>
</dbReference>
<dbReference type="PANTHER" id="PTHR34035">
    <property type="entry name" value="TESTIS-EXPRESSED PROTEIN 47"/>
    <property type="match status" value="1"/>
</dbReference>
<evidence type="ECO:0000313" key="1">
    <source>
        <dbReference type="EMBL" id="CAG9797220.1"/>
    </source>
</evidence>
<dbReference type="PANTHER" id="PTHR34035:SF1">
    <property type="entry name" value="TESTIS-EXPRESSED PROTEIN 47"/>
    <property type="match status" value="1"/>
</dbReference>
<gene>
    <name evidence="1" type="ORF">CHIRRI_LOCUS220</name>
</gene>
<dbReference type="InterPro" id="IPR055308">
    <property type="entry name" value="TEX47-like"/>
</dbReference>
<proteinExistence type="predicted"/>
<accession>A0A9N9RHX9</accession>
<sequence>MKSGRETSANVPYYKLNKLYEQYSVPSFINRRTLAGHVRDNQLVFGRRSYFQRIIYLARHRTVIEPHKIKDPFNKIIKEIYKYPMDDGRLGGLLIGHDMYSVHMLEGSDELIGNYFQHLSKISDELFDKSRVVLVYNNINQRFFEKIVWRLANLPDITDVSENMERNISTVLKKIYYLCKKIKEEEADEDTAFKSYYLASELEEWTPDEKLMEAVLDVEGLQTIKEFADIYGNCASMLTFEDRHWPVEDDHLPTSSTSGGKYDVNLIFGRDGTMKK</sequence>
<keyword evidence="2" id="KW-1185">Reference proteome</keyword>
<dbReference type="OrthoDB" id="548795at2759"/>
<dbReference type="Proteomes" id="UP001153620">
    <property type="component" value="Chromosome 1"/>
</dbReference>
<name>A0A9N9RHX9_9DIPT</name>
<dbReference type="Pfam" id="PF24787">
    <property type="entry name" value="TEX47"/>
    <property type="match status" value="1"/>
</dbReference>
<protein>
    <submittedName>
        <fullName evidence="1">Uncharacterized protein</fullName>
    </submittedName>
</protein>
<reference evidence="1" key="2">
    <citation type="submission" date="2022-10" db="EMBL/GenBank/DDBJ databases">
        <authorList>
            <consortium name="ENA_rothamsted_submissions"/>
            <consortium name="culmorum"/>
            <person name="King R."/>
        </authorList>
    </citation>
    <scope>NUCLEOTIDE SEQUENCE</scope>
</reference>
<organism evidence="1 2">
    <name type="scientific">Chironomus riparius</name>
    <dbReference type="NCBI Taxonomy" id="315576"/>
    <lineage>
        <taxon>Eukaryota</taxon>
        <taxon>Metazoa</taxon>
        <taxon>Ecdysozoa</taxon>
        <taxon>Arthropoda</taxon>
        <taxon>Hexapoda</taxon>
        <taxon>Insecta</taxon>
        <taxon>Pterygota</taxon>
        <taxon>Neoptera</taxon>
        <taxon>Endopterygota</taxon>
        <taxon>Diptera</taxon>
        <taxon>Nematocera</taxon>
        <taxon>Chironomoidea</taxon>
        <taxon>Chironomidae</taxon>
        <taxon>Chironominae</taxon>
        <taxon>Chironomus</taxon>
    </lineage>
</organism>
<evidence type="ECO:0000313" key="2">
    <source>
        <dbReference type="Proteomes" id="UP001153620"/>
    </source>
</evidence>
<dbReference type="AlphaFoldDB" id="A0A9N9RHX9"/>